<accession>A0AAU9CBZ4</accession>
<protein>
    <recommendedName>
        <fullName evidence="3">DUF4194 domain-containing protein</fullName>
    </recommendedName>
</protein>
<evidence type="ECO:0000313" key="1">
    <source>
        <dbReference type="EMBL" id="BCX88261.1"/>
    </source>
</evidence>
<dbReference type="RefSeq" id="WP_286293362.1">
    <property type="nucleotide sequence ID" value="NZ_AP024718.1"/>
</dbReference>
<dbReference type="Proteomes" id="UP001321450">
    <property type="component" value="Chromosome"/>
</dbReference>
<reference evidence="2" key="1">
    <citation type="journal article" date="2024" name="Int. J. Syst. Evol. Microbiol.">
        <title>Methylomarinovum tepidoasis sp. nov., a moderately thermophilic methanotroph of the family Methylothermaceae isolated from a deep-sea hydrothermal field.</title>
        <authorList>
            <person name="Hirayama H."/>
            <person name="Takaki Y."/>
            <person name="Abe M."/>
            <person name="Miyazaki M."/>
            <person name="Uematsu K."/>
            <person name="Matsui Y."/>
            <person name="Takai K."/>
        </authorList>
    </citation>
    <scope>NUCLEOTIDE SEQUENCE [LARGE SCALE GENOMIC DNA]</scope>
    <source>
        <strain evidence="2">IN45</strain>
    </source>
</reference>
<sequence length="192" mass="22265">MEDPLPQVLIPLLKGVIYAEADPPRWQKLLDLQARIREVAALMGLELIIDEAEGHAFLRQREFAAEETPLPRLVPRRPLSFLVSLLLALLRRRLLEFDQSGGDTRLVLHRDDIAEMVRVFLPESSNEAKLLDRLDRDLKRIEELGFLRRLKGQEHLFEVQRILKSFVDAQWLGEFNERLAAYRKHLEEDGGA</sequence>
<gene>
    <name evidence="1" type="ORF">MIN45_P0630</name>
</gene>
<evidence type="ECO:0008006" key="3">
    <source>
        <dbReference type="Google" id="ProtNLM"/>
    </source>
</evidence>
<organism evidence="1 2">
    <name type="scientific">Methylomarinovum tepidoasis</name>
    <dbReference type="NCBI Taxonomy" id="2840183"/>
    <lineage>
        <taxon>Bacteria</taxon>
        <taxon>Pseudomonadati</taxon>
        <taxon>Pseudomonadota</taxon>
        <taxon>Gammaproteobacteria</taxon>
        <taxon>Methylococcales</taxon>
        <taxon>Methylothermaceae</taxon>
        <taxon>Methylomarinovum</taxon>
    </lineage>
</organism>
<dbReference type="AlphaFoldDB" id="A0AAU9CBZ4"/>
<name>A0AAU9CBZ4_9GAMM</name>
<keyword evidence="2" id="KW-1185">Reference proteome</keyword>
<dbReference type="InterPro" id="IPR025449">
    <property type="entry name" value="JetB"/>
</dbReference>
<proteinExistence type="predicted"/>
<dbReference type="EMBL" id="AP024718">
    <property type="protein sequence ID" value="BCX88261.1"/>
    <property type="molecule type" value="Genomic_DNA"/>
</dbReference>
<dbReference type="Pfam" id="PF13835">
    <property type="entry name" value="DUF4194"/>
    <property type="match status" value="1"/>
</dbReference>
<evidence type="ECO:0000313" key="2">
    <source>
        <dbReference type="Proteomes" id="UP001321450"/>
    </source>
</evidence>
<dbReference type="KEGG" id="meiy:MIN45_P0630"/>